<dbReference type="Pfam" id="PF10815">
    <property type="entry name" value="ComZ"/>
    <property type="match status" value="1"/>
</dbReference>
<dbReference type="RefSeq" id="WP_226538747.1">
    <property type="nucleotide sequence ID" value="NZ_CP129013.1"/>
</dbReference>
<gene>
    <name evidence="1" type="ORF">LC087_01530</name>
</gene>
<sequence>MDQHPKSLEFMQIAMKHFPEAKEQLEKFDVEITMDMVQPLIGIFSKVMAEAYELGKADGERE</sequence>
<accession>A0ABY9JU62</accession>
<proteinExistence type="predicted"/>
<evidence type="ECO:0000313" key="1">
    <source>
        <dbReference type="EMBL" id="WLR42939.1"/>
    </source>
</evidence>
<protein>
    <submittedName>
        <fullName evidence="1">ComZ family protein</fullName>
    </submittedName>
</protein>
<organism evidence="1 2">
    <name type="scientific">Bacillus carboniphilus</name>
    <dbReference type="NCBI Taxonomy" id="86663"/>
    <lineage>
        <taxon>Bacteria</taxon>
        <taxon>Bacillati</taxon>
        <taxon>Bacillota</taxon>
        <taxon>Bacilli</taxon>
        <taxon>Bacillales</taxon>
        <taxon>Bacillaceae</taxon>
        <taxon>Bacillus</taxon>
    </lineage>
</organism>
<dbReference type="Proteomes" id="UP001197974">
    <property type="component" value="Chromosome"/>
</dbReference>
<dbReference type="InterPro" id="IPR024558">
    <property type="entry name" value="ComZ"/>
</dbReference>
<evidence type="ECO:0000313" key="2">
    <source>
        <dbReference type="Proteomes" id="UP001197974"/>
    </source>
</evidence>
<dbReference type="EMBL" id="CP129013">
    <property type="protein sequence ID" value="WLR42939.1"/>
    <property type="molecule type" value="Genomic_DNA"/>
</dbReference>
<reference evidence="1 2" key="1">
    <citation type="submission" date="2023-06" db="EMBL/GenBank/DDBJ databases">
        <title>Five Gram-positive bacteria isolated from mangrove sediments in Shenzhen, Guangdong, China.</title>
        <authorList>
            <person name="Yu S."/>
            <person name="Zheng W."/>
            <person name="Huang Y."/>
        </authorList>
    </citation>
    <scope>NUCLEOTIDE SEQUENCE [LARGE SCALE GENOMIC DNA]</scope>
    <source>
        <strain evidence="1 2">SaN35-3</strain>
    </source>
</reference>
<keyword evidence="2" id="KW-1185">Reference proteome</keyword>
<name>A0ABY9JU62_9BACI</name>